<name>A0ABN8NF03_9CNID</name>
<dbReference type="Proteomes" id="UP001159405">
    <property type="component" value="Unassembled WGS sequence"/>
</dbReference>
<protein>
    <submittedName>
        <fullName evidence="1">Uncharacterized protein</fullName>
    </submittedName>
</protein>
<evidence type="ECO:0000313" key="1">
    <source>
        <dbReference type="EMBL" id="CAH3106826.1"/>
    </source>
</evidence>
<evidence type="ECO:0000313" key="2">
    <source>
        <dbReference type="Proteomes" id="UP001159405"/>
    </source>
</evidence>
<organism evidence="1 2">
    <name type="scientific">Porites lobata</name>
    <dbReference type="NCBI Taxonomy" id="104759"/>
    <lineage>
        <taxon>Eukaryota</taxon>
        <taxon>Metazoa</taxon>
        <taxon>Cnidaria</taxon>
        <taxon>Anthozoa</taxon>
        <taxon>Hexacorallia</taxon>
        <taxon>Scleractinia</taxon>
        <taxon>Fungiina</taxon>
        <taxon>Poritidae</taxon>
        <taxon>Porites</taxon>
    </lineage>
</organism>
<reference evidence="1 2" key="1">
    <citation type="submission" date="2022-05" db="EMBL/GenBank/DDBJ databases">
        <authorList>
            <consortium name="Genoscope - CEA"/>
            <person name="William W."/>
        </authorList>
    </citation>
    <scope>NUCLEOTIDE SEQUENCE [LARGE SCALE GENOMIC DNA]</scope>
</reference>
<gene>
    <name evidence="1" type="ORF">PLOB_00014971</name>
</gene>
<comment type="caution">
    <text evidence="1">The sequence shown here is derived from an EMBL/GenBank/DDBJ whole genome shotgun (WGS) entry which is preliminary data.</text>
</comment>
<dbReference type="EMBL" id="CALNXK010000019">
    <property type="protein sequence ID" value="CAH3106826.1"/>
    <property type="molecule type" value="Genomic_DNA"/>
</dbReference>
<accession>A0ABN8NF03</accession>
<keyword evidence="2" id="KW-1185">Reference proteome</keyword>
<proteinExistence type="predicted"/>
<sequence>MSAEIFVEFKEIVPIGAGWNTIKYARKVIWIYIWMKAWNRFRDILKKIEDLFIRDETRARINFEKKECSRAVQAWKAHLLRSVNQEGVKQNALTQLDEE</sequence>